<feature type="transmembrane region" description="Helical" evidence="7">
    <location>
        <begin position="88"/>
        <end position="106"/>
    </location>
</feature>
<evidence type="ECO:0000313" key="10">
    <source>
        <dbReference type="EMBL" id="CAI2717548.1"/>
    </source>
</evidence>
<feature type="transmembrane region" description="Helical" evidence="7">
    <location>
        <begin position="6"/>
        <end position="23"/>
    </location>
</feature>
<evidence type="ECO:0000313" key="11">
    <source>
        <dbReference type="Proteomes" id="UP001157733"/>
    </source>
</evidence>
<dbReference type="PANTHER" id="PTHR43373">
    <property type="entry name" value="NA(+)/H(+) ANTIPORTER SUBUNIT"/>
    <property type="match status" value="1"/>
</dbReference>
<evidence type="ECO:0000256" key="4">
    <source>
        <dbReference type="ARBA" id="ARBA00022692"/>
    </source>
</evidence>
<dbReference type="NCBIfam" id="NF009159">
    <property type="entry name" value="PRK12504.1"/>
    <property type="match status" value="1"/>
</dbReference>
<keyword evidence="5 7" id="KW-1133">Transmembrane helix</keyword>
<keyword evidence="11" id="KW-1185">Reference proteome</keyword>
<keyword evidence="4 7" id="KW-0812">Transmembrane</keyword>
<dbReference type="EMBL" id="OX336137">
    <property type="protein sequence ID" value="CAI2717548.1"/>
    <property type="molecule type" value="Genomic_DNA"/>
</dbReference>
<dbReference type="Gene3D" id="1.20.120.1200">
    <property type="entry name" value="NADH-ubiquinone/plastoquinone oxidoreductase chain 6, subunit NuoJ"/>
    <property type="match status" value="1"/>
</dbReference>
<accession>A0ABM9HBP1</accession>
<comment type="subcellular location">
    <subcellularLocation>
        <location evidence="1">Cell membrane</location>
        <topology evidence="1">Multi-pass membrane protein</topology>
    </subcellularLocation>
</comment>
<evidence type="ECO:0000256" key="1">
    <source>
        <dbReference type="ARBA" id="ARBA00004651"/>
    </source>
</evidence>
<reference evidence="10 11" key="1">
    <citation type="submission" date="2022-09" db="EMBL/GenBank/DDBJ databases">
        <authorList>
            <person name="Kop L."/>
        </authorList>
    </citation>
    <scope>NUCLEOTIDE SEQUENCE [LARGE SCALE GENOMIC DNA]</scope>
    <source>
        <strain evidence="10 11">347</strain>
    </source>
</reference>
<organism evidence="10 11">
    <name type="scientific">Nitrospina watsonii</name>
    <dbReference type="NCBI Taxonomy" id="1323948"/>
    <lineage>
        <taxon>Bacteria</taxon>
        <taxon>Pseudomonadati</taxon>
        <taxon>Nitrospinota/Tectimicrobiota group</taxon>
        <taxon>Nitrospinota</taxon>
        <taxon>Nitrospinia</taxon>
        <taxon>Nitrospinales</taxon>
        <taxon>Nitrospinaceae</taxon>
        <taxon>Nitrospina</taxon>
    </lineage>
</organism>
<feature type="transmembrane region" description="Helical" evidence="7">
    <location>
        <begin position="153"/>
        <end position="171"/>
    </location>
</feature>
<dbReference type="InterPro" id="IPR042106">
    <property type="entry name" value="Nuo/plastoQ_OxRdtase_6_NuoJ"/>
</dbReference>
<proteinExistence type="predicted"/>
<gene>
    <name evidence="10" type="ORF">NSPWAT_0689</name>
</gene>
<name>A0ABM9HBP1_9BACT</name>
<dbReference type="PANTHER" id="PTHR43373:SF1">
    <property type="entry name" value="NA(+)_H(+) ANTIPORTER SUBUNIT A"/>
    <property type="match status" value="1"/>
</dbReference>
<keyword evidence="2" id="KW-0813">Transport</keyword>
<evidence type="ECO:0000256" key="2">
    <source>
        <dbReference type="ARBA" id="ARBA00022448"/>
    </source>
</evidence>
<evidence type="ECO:0000256" key="7">
    <source>
        <dbReference type="SAM" id="Phobius"/>
    </source>
</evidence>
<dbReference type="Proteomes" id="UP001157733">
    <property type="component" value="Chromosome"/>
</dbReference>
<evidence type="ECO:0000259" key="8">
    <source>
        <dbReference type="Pfam" id="PF13244"/>
    </source>
</evidence>
<feature type="transmembrane region" description="Helical" evidence="7">
    <location>
        <begin position="30"/>
        <end position="47"/>
    </location>
</feature>
<feature type="domain" description="MrpA C-terminal/MbhE" evidence="9">
    <location>
        <begin position="118"/>
        <end position="173"/>
    </location>
</feature>
<dbReference type="RefSeq" id="WP_282010479.1">
    <property type="nucleotide sequence ID" value="NZ_OX336137.1"/>
</dbReference>
<keyword evidence="6 7" id="KW-0472">Membrane</keyword>
<evidence type="ECO:0000256" key="5">
    <source>
        <dbReference type="ARBA" id="ARBA00022989"/>
    </source>
</evidence>
<sequence length="176" mass="19008">MILAYEILLLLLLLVTAAGAILVKDLMSAVLLLGSYSFFLALIWALLGAVDVAFVEAVVGAGLATVLFLLTLFGTAPKDTRLRRPPPSLTTFIVFPLLGVLLLYGANDLPKFRDPNSPASVHVSPTYLEQSYQDTHTPNVVTSVLMDYRSLDTMIETLVIFAAGIACALLLRRSAK</sequence>
<dbReference type="InterPro" id="IPR046806">
    <property type="entry name" value="MrpA_C/MbhE"/>
</dbReference>
<dbReference type="InterPro" id="IPR025383">
    <property type="entry name" value="MrpA_C/MbhD"/>
</dbReference>
<feature type="domain" description="MrpA C-terminal/MbhD" evidence="8">
    <location>
        <begin position="11"/>
        <end position="74"/>
    </location>
</feature>
<dbReference type="Pfam" id="PF13244">
    <property type="entry name" value="MbhD"/>
    <property type="match status" value="1"/>
</dbReference>
<feature type="transmembrane region" description="Helical" evidence="7">
    <location>
        <begin position="53"/>
        <end position="76"/>
    </location>
</feature>
<evidence type="ECO:0000256" key="6">
    <source>
        <dbReference type="ARBA" id="ARBA00023136"/>
    </source>
</evidence>
<protein>
    <submittedName>
        <fullName evidence="10">Monovalent cation/H+ antiporter, subunit A (Fragment, part 3)</fullName>
    </submittedName>
</protein>
<dbReference type="InterPro" id="IPR050616">
    <property type="entry name" value="CPA3_Na-H_Antiporter_A"/>
</dbReference>
<evidence type="ECO:0000259" key="9">
    <source>
        <dbReference type="Pfam" id="PF20501"/>
    </source>
</evidence>
<dbReference type="Pfam" id="PF20501">
    <property type="entry name" value="MbhE"/>
    <property type="match status" value="1"/>
</dbReference>
<keyword evidence="3" id="KW-1003">Cell membrane</keyword>
<evidence type="ECO:0000256" key="3">
    <source>
        <dbReference type="ARBA" id="ARBA00022475"/>
    </source>
</evidence>